<name>A0A2U1E1F2_9FIRM</name>
<dbReference type="Pfam" id="PF12773">
    <property type="entry name" value="DZR"/>
    <property type="match status" value="1"/>
</dbReference>
<dbReference type="EMBL" id="QEKV01000009">
    <property type="protein sequence ID" value="PVY93773.1"/>
    <property type="molecule type" value="Genomic_DNA"/>
</dbReference>
<evidence type="ECO:0000256" key="1">
    <source>
        <dbReference type="SAM" id="Phobius"/>
    </source>
</evidence>
<evidence type="ECO:0000313" key="4">
    <source>
        <dbReference type="Proteomes" id="UP000245793"/>
    </source>
</evidence>
<sequence length="232" mass="26267">MICKKCGQEIPAGAKFCTSCGEKIEETSEFKFCPKCGEECKKDAKFCTKCGASFDNNTSFDNIENKISAPANKPSNNKILQFVALGVAGLLLIFILFKLGSCIFGGGKFTESKAEDIVEEFVDAVFDLDFKKMAKYTVYDSESLEQILDKGDMREINALKNLKDNMGDLDYDIEIVPGTLQFSDDKKEAWADFEMKIKYKMMGEEYKNSDVSTIRFIKKNNKWLISLFENMF</sequence>
<comment type="caution">
    <text evidence="3">The sequence shown here is derived from an EMBL/GenBank/DDBJ whole genome shotgun (WGS) entry which is preliminary data.</text>
</comment>
<dbReference type="PANTHER" id="PTHR40038">
    <property type="entry name" value="MEMBRANE-ASSOCIATED PROTEIN TCAA"/>
    <property type="match status" value="1"/>
</dbReference>
<gene>
    <name evidence="3" type="ORF">C7381_10938</name>
</gene>
<reference evidence="3 4" key="1">
    <citation type="submission" date="2018-04" db="EMBL/GenBank/DDBJ databases">
        <title>Genomic Encyclopedia of Type Strains, Phase IV (KMG-IV): sequencing the most valuable type-strain genomes for metagenomic binning, comparative biology and taxonomic classification.</title>
        <authorList>
            <person name="Goeker M."/>
        </authorList>
    </citation>
    <scope>NUCLEOTIDE SEQUENCE [LARGE SCALE GENOMIC DNA]</scope>
    <source>
        <strain evidence="3 4">DSM 20705</strain>
    </source>
</reference>
<feature type="domain" description="DZANK-type" evidence="2">
    <location>
        <begin position="3"/>
        <end position="51"/>
    </location>
</feature>
<keyword evidence="1" id="KW-0812">Transmembrane</keyword>
<dbReference type="RefSeq" id="WP_116480433.1">
    <property type="nucleotide sequence ID" value="NZ_QEKV01000009.1"/>
</dbReference>
<dbReference type="Gene3D" id="3.10.450.50">
    <property type="match status" value="1"/>
</dbReference>
<keyword evidence="1" id="KW-0472">Membrane</keyword>
<dbReference type="PANTHER" id="PTHR40038:SF1">
    <property type="entry name" value="MEMBRANE-ASSOCIATED PROTEIN TCAA"/>
    <property type="match status" value="1"/>
</dbReference>
<evidence type="ECO:0000313" key="3">
    <source>
        <dbReference type="EMBL" id="PVY93773.1"/>
    </source>
</evidence>
<organism evidence="3 4">
    <name type="scientific">Ezakiella coagulans</name>
    <dbReference type="NCBI Taxonomy" id="46507"/>
    <lineage>
        <taxon>Bacteria</taxon>
        <taxon>Bacillati</taxon>
        <taxon>Bacillota</taxon>
        <taxon>Tissierellia</taxon>
        <taxon>Ezakiella</taxon>
    </lineage>
</organism>
<dbReference type="Proteomes" id="UP000245793">
    <property type="component" value="Unassembled WGS sequence"/>
</dbReference>
<keyword evidence="4" id="KW-1185">Reference proteome</keyword>
<dbReference type="AlphaFoldDB" id="A0A2U1E1F2"/>
<accession>A0A2U1E1F2</accession>
<proteinExistence type="predicted"/>
<feature type="transmembrane region" description="Helical" evidence="1">
    <location>
        <begin position="79"/>
        <end position="99"/>
    </location>
</feature>
<dbReference type="InterPro" id="IPR025874">
    <property type="entry name" value="DZR"/>
</dbReference>
<protein>
    <submittedName>
        <fullName evidence="3">Double zinc ribbon protein</fullName>
    </submittedName>
</protein>
<keyword evidence="1" id="KW-1133">Transmembrane helix</keyword>
<evidence type="ECO:0000259" key="2">
    <source>
        <dbReference type="Pfam" id="PF12773"/>
    </source>
</evidence>